<reference evidence="5" key="1">
    <citation type="submission" date="2025-08" db="UniProtKB">
        <authorList>
            <consortium name="RefSeq"/>
        </authorList>
    </citation>
    <scope>IDENTIFICATION</scope>
    <source>
        <tissue evidence="5">Whole organism</tissue>
    </source>
</reference>
<organism evidence="4 5">
    <name type="scientific">Frankliniella occidentalis</name>
    <name type="common">Western flower thrips</name>
    <name type="synonym">Euthrips occidentalis</name>
    <dbReference type="NCBI Taxonomy" id="133901"/>
    <lineage>
        <taxon>Eukaryota</taxon>
        <taxon>Metazoa</taxon>
        <taxon>Ecdysozoa</taxon>
        <taxon>Arthropoda</taxon>
        <taxon>Hexapoda</taxon>
        <taxon>Insecta</taxon>
        <taxon>Pterygota</taxon>
        <taxon>Neoptera</taxon>
        <taxon>Paraneoptera</taxon>
        <taxon>Thysanoptera</taxon>
        <taxon>Terebrantia</taxon>
        <taxon>Thripoidea</taxon>
        <taxon>Thripidae</taxon>
        <taxon>Frankliniella</taxon>
    </lineage>
</organism>
<dbReference type="InterPro" id="IPR033753">
    <property type="entry name" value="GCV_H/Fam206"/>
</dbReference>
<dbReference type="AlphaFoldDB" id="A0A6J1SC97"/>
<keyword evidence="4" id="KW-1185">Reference proteome</keyword>
<dbReference type="RefSeq" id="XP_026278313.1">
    <property type="nucleotide sequence ID" value="XM_026422528.2"/>
</dbReference>
<sequence length="188" mass="21285">MKASIVDPIGLDVPIQKVYPSFTERYFQQKYSIDVDGKTSEDHCVLVHSNRICIVTLAPTHPVIASRKTISKVNFQVADKTNRLQNTVQGKRKHGAQTLNPMSILCMLECEDGTTYTVRSCVFGKLIEINENLVENPQLLFDKPDSDGYIAIVLPNLSTNEKFKTNLLLKEDYLKEVEKRTTVNEIKP</sequence>
<dbReference type="InterPro" id="IPR039169">
    <property type="entry name" value="Abitram"/>
</dbReference>
<dbReference type="PANTHER" id="PTHR13651:SF0">
    <property type="entry name" value="PROTEIN ABITRAM"/>
    <property type="match status" value="1"/>
</dbReference>
<evidence type="ECO:0000256" key="1">
    <source>
        <dbReference type="ARBA" id="ARBA00010764"/>
    </source>
</evidence>
<gene>
    <name evidence="5" type="primary">LOC113206437</name>
</gene>
<dbReference type="GeneID" id="113206437"/>
<evidence type="ECO:0000313" key="5">
    <source>
        <dbReference type="RefSeq" id="XP_026278313.1"/>
    </source>
</evidence>
<evidence type="ECO:0000313" key="4">
    <source>
        <dbReference type="Proteomes" id="UP000504606"/>
    </source>
</evidence>
<dbReference type="Gene3D" id="2.40.50.100">
    <property type="match status" value="1"/>
</dbReference>
<evidence type="ECO:0000256" key="3">
    <source>
        <dbReference type="ARBA" id="ARBA00030463"/>
    </source>
</evidence>
<evidence type="ECO:0000256" key="2">
    <source>
        <dbReference type="ARBA" id="ARBA00019325"/>
    </source>
</evidence>
<dbReference type="SUPFAM" id="SSF51230">
    <property type="entry name" value="Single hybrid motif"/>
    <property type="match status" value="1"/>
</dbReference>
<dbReference type="Proteomes" id="UP000504606">
    <property type="component" value="Unplaced"/>
</dbReference>
<accession>A0A6J1SC97</accession>
<dbReference type="InterPro" id="IPR011053">
    <property type="entry name" value="Single_hybrid_motif"/>
</dbReference>
<protein>
    <recommendedName>
        <fullName evidence="2">Protein Abitram</fullName>
    </recommendedName>
    <alternativeName>
        <fullName evidence="3">Actin-binding transcription modulator</fullName>
    </alternativeName>
</protein>
<dbReference type="KEGG" id="foc:113206437"/>
<dbReference type="OrthoDB" id="48130at2759"/>
<comment type="similarity">
    <text evidence="1">Belongs to the ABITRAM family.</text>
</comment>
<proteinExistence type="inferred from homology"/>
<dbReference type="Pfam" id="PF01597">
    <property type="entry name" value="GCV_H"/>
    <property type="match status" value="1"/>
</dbReference>
<dbReference type="GO" id="GO:0005634">
    <property type="term" value="C:nucleus"/>
    <property type="evidence" value="ECO:0007669"/>
    <property type="project" value="TreeGrafter"/>
</dbReference>
<name>A0A6J1SC97_FRAOC</name>
<dbReference type="PANTHER" id="PTHR13651">
    <property type="entry name" value="PROTEIN ABITRAM"/>
    <property type="match status" value="1"/>
</dbReference>